<feature type="non-terminal residue" evidence="2">
    <location>
        <position position="43"/>
    </location>
</feature>
<proteinExistence type="predicted"/>
<dbReference type="Proteomes" id="UP000663844">
    <property type="component" value="Unassembled WGS sequence"/>
</dbReference>
<name>A0A819JIC0_9BILA</name>
<sequence length="43" mass="4760">MQQTTQLAIFSVTMVLVAASYKAQASAIESKDVKRSLHHLIDK</sequence>
<keyword evidence="1" id="KW-0732">Signal</keyword>
<feature type="signal peptide" evidence="1">
    <location>
        <begin position="1"/>
        <end position="19"/>
    </location>
</feature>
<evidence type="ECO:0000256" key="1">
    <source>
        <dbReference type="SAM" id="SignalP"/>
    </source>
</evidence>
<protein>
    <submittedName>
        <fullName evidence="2">Uncharacterized protein</fullName>
    </submittedName>
</protein>
<evidence type="ECO:0000313" key="2">
    <source>
        <dbReference type="EMBL" id="CAF3930548.1"/>
    </source>
</evidence>
<accession>A0A819JIC0</accession>
<evidence type="ECO:0000313" key="3">
    <source>
        <dbReference type="Proteomes" id="UP000663844"/>
    </source>
</evidence>
<reference evidence="2" key="1">
    <citation type="submission" date="2021-02" db="EMBL/GenBank/DDBJ databases">
        <authorList>
            <person name="Nowell W R."/>
        </authorList>
    </citation>
    <scope>NUCLEOTIDE SEQUENCE</scope>
</reference>
<feature type="chain" id="PRO_5032421940" evidence="1">
    <location>
        <begin position="20"/>
        <end position="43"/>
    </location>
</feature>
<comment type="caution">
    <text evidence="2">The sequence shown here is derived from an EMBL/GenBank/DDBJ whole genome shotgun (WGS) entry which is preliminary data.</text>
</comment>
<organism evidence="2 3">
    <name type="scientific">Adineta steineri</name>
    <dbReference type="NCBI Taxonomy" id="433720"/>
    <lineage>
        <taxon>Eukaryota</taxon>
        <taxon>Metazoa</taxon>
        <taxon>Spiralia</taxon>
        <taxon>Gnathifera</taxon>
        <taxon>Rotifera</taxon>
        <taxon>Eurotatoria</taxon>
        <taxon>Bdelloidea</taxon>
        <taxon>Adinetida</taxon>
        <taxon>Adinetidae</taxon>
        <taxon>Adineta</taxon>
    </lineage>
</organism>
<dbReference type="AlphaFoldDB" id="A0A819JIC0"/>
<gene>
    <name evidence="2" type="ORF">OXD698_LOCUS25550</name>
</gene>
<dbReference type="EMBL" id="CAJOAZ010002455">
    <property type="protein sequence ID" value="CAF3930548.1"/>
    <property type="molecule type" value="Genomic_DNA"/>
</dbReference>